<dbReference type="Pfam" id="PF09976">
    <property type="entry name" value="TPR_21"/>
    <property type="match status" value="1"/>
</dbReference>
<comment type="caution">
    <text evidence="11">The sequence shown here is derived from an EMBL/GenBank/DDBJ whole genome shotgun (WGS) entry which is preliminary data.</text>
</comment>
<evidence type="ECO:0000256" key="1">
    <source>
        <dbReference type="ARBA" id="ARBA00004167"/>
    </source>
</evidence>
<dbReference type="InterPro" id="IPR018704">
    <property type="entry name" value="SecYEG/CpoB_TPR"/>
</dbReference>
<name>A0ABW5CJX6_9HYPH</name>
<accession>A0ABW5CJX6</accession>
<dbReference type="InterPro" id="IPR026039">
    <property type="entry name" value="YfgM"/>
</dbReference>
<organism evidence="11 12">
    <name type="scientific">Aureimonas populi</name>
    <dbReference type="NCBI Taxonomy" id="1701758"/>
    <lineage>
        <taxon>Bacteria</taxon>
        <taxon>Pseudomonadati</taxon>
        <taxon>Pseudomonadota</taxon>
        <taxon>Alphaproteobacteria</taxon>
        <taxon>Hyphomicrobiales</taxon>
        <taxon>Aurantimonadaceae</taxon>
        <taxon>Aureimonas</taxon>
    </lineage>
</organism>
<evidence type="ECO:0000256" key="9">
    <source>
        <dbReference type="SAM" id="Phobius"/>
    </source>
</evidence>
<evidence type="ECO:0000256" key="6">
    <source>
        <dbReference type="ARBA" id="ARBA00023136"/>
    </source>
</evidence>
<feature type="transmembrane region" description="Helical" evidence="9">
    <location>
        <begin position="26"/>
        <end position="47"/>
    </location>
</feature>
<proteinExistence type="predicted"/>
<gene>
    <name evidence="11" type="ORF">ACFSKQ_06995</name>
</gene>
<protein>
    <submittedName>
        <fullName evidence="11">Tetratricopeptide repeat protein</fullName>
    </submittedName>
</protein>
<keyword evidence="6 9" id="KW-0472">Membrane</keyword>
<dbReference type="EMBL" id="JBHUIJ010000006">
    <property type="protein sequence ID" value="MFD2237211.1"/>
    <property type="molecule type" value="Genomic_DNA"/>
</dbReference>
<evidence type="ECO:0000256" key="4">
    <source>
        <dbReference type="ARBA" id="ARBA00022692"/>
    </source>
</evidence>
<feature type="region of interest" description="Disordered" evidence="8">
    <location>
        <begin position="218"/>
        <end position="266"/>
    </location>
</feature>
<evidence type="ECO:0000256" key="7">
    <source>
        <dbReference type="ARBA" id="ARBA00023186"/>
    </source>
</evidence>
<dbReference type="PANTHER" id="PTHR38035">
    <property type="entry name" value="UPF0070 PROTEIN YFGM"/>
    <property type="match status" value="1"/>
</dbReference>
<keyword evidence="3" id="KW-1003">Cell membrane</keyword>
<dbReference type="RefSeq" id="WP_209736659.1">
    <property type="nucleotide sequence ID" value="NZ_CP072611.1"/>
</dbReference>
<keyword evidence="12" id="KW-1185">Reference proteome</keyword>
<evidence type="ECO:0000313" key="11">
    <source>
        <dbReference type="EMBL" id="MFD2237211.1"/>
    </source>
</evidence>
<evidence type="ECO:0000313" key="12">
    <source>
        <dbReference type="Proteomes" id="UP001597371"/>
    </source>
</evidence>
<sequence length="266" mass="27837">MSNDTFIREVNEELRQERAQAIWSRFGKLIIALVVLGVLGTIGYVVWDRSVSARAAADGARYIEAVELAEGGDTAAALAAFEALAADGVGAYPELARLQMAAAQDMAGERAAAVETFDAVAGSSAPRPLRDLAAIRAAYILVDTGTPQDVRARVERLTNEAEPLRYPAREALGLSLWRAGETEEARGFFQSLADDLGAPQGIAERARLMLELIDAGSAQAQAPATPAEPSPETQAPAPEAPAIEAPQAPQDAAPDAAPEDGALPPS</sequence>
<evidence type="ECO:0000256" key="8">
    <source>
        <dbReference type="SAM" id="MobiDB-lite"/>
    </source>
</evidence>
<keyword evidence="5 9" id="KW-1133">Transmembrane helix</keyword>
<keyword evidence="7" id="KW-0143">Chaperone</keyword>
<evidence type="ECO:0000256" key="3">
    <source>
        <dbReference type="ARBA" id="ARBA00022475"/>
    </source>
</evidence>
<feature type="domain" description="Ancillary SecYEG translocon subunit/Cell division coordinator CpoB TPR" evidence="10">
    <location>
        <begin position="22"/>
        <end position="198"/>
    </location>
</feature>
<dbReference type="Proteomes" id="UP001597371">
    <property type="component" value="Unassembled WGS sequence"/>
</dbReference>
<evidence type="ECO:0000256" key="5">
    <source>
        <dbReference type="ARBA" id="ARBA00022989"/>
    </source>
</evidence>
<dbReference type="PANTHER" id="PTHR38035:SF1">
    <property type="entry name" value="ANCILLARY SECYEG TRANSLOCON SUBUNIT"/>
    <property type="match status" value="1"/>
</dbReference>
<keyword evidence="4 9" id="KW-0812">Transmembrane</keyword>
<comment type="subcellular location">
    <subcellularLocation>
        <location evidence="2">Cell membrane</location>
    </subcellularLocation>
    <subcellularLocation>
        <location evidence="1">Membrane</location>
        <topology evidence="1">Single-pass membrane protein</topology>
    </subcellularLocation>
</comment>
<evidence type="ECO:0000256" key="2">
    <source>
        <dbReference type="ARBA" id="ARBA00004236"/>
    </source>
</evidence>
<evidence type="ECO:0000259" key="10">
    <source>
        <dbReference type="Pfam" id="PF09976"/>
    </source>
</evidence>
<reference evidence="12" key="1">
    <citation type="journal article" date="2019" name="Int. J. Syst. Evol. Microbiol.">
        <title>The Global Catalogue of Microorganisms (GCM) 10K type strain sequencing project: providing services to taxonomists for standard genome sequencing and annotation.</title>
        <authorList>
            <consortium name="The Broad Institute Genomics Platform"/>
            <consortium name="The Broad Institute Genome Sequencing Center for Infectious Disease"/>
            <person name="Wu L."/>
            <person name="Ma J."/>
        </authorList>
    </citation>
    <scope>NUCLEOTIDE SEQUENCE [LARGE SCALE GENOMIC DNA]</scope>
    <source>
        <strain evidence="12">ZS-35-S2</strain>
    </source>
</reference>